<dbReference type="InterPro" id="IPR051016">
    <property type="entry name" value="Diverse_Substrate_AcTransf"/>
</dbReference>
<name>A0ABP9MLP9_9GAMM</name>
<dbReference type="CDD" id="cd04301">
    <property type="entry name" value="NAT_SF"/>
    <property type="match status" value="1"/>
</dbReference>
<evidence type="ECO:0000256" key="2">
    <source>
        <dbReference type="ARBA" id="ARBA00023315"/>
    </source>
</evidence>
<proteinExistence type="predicted"/>
<dbReference type="RefSeq" id="WP_077925160.1">
    <property type="nucleotide sequence ID" value="NZ_BAABKE010000003.1"/>
</dbReference>
<keyword evidence="1" id="KW-0808">Transferase</keyword>
<dbReference type="PANTHER" id="PTHR10545:SF42">
    <property type="entry name" value="ACETYLTRANSFERASE"/>
    <property type="match status" value="1"/>
</dbReference>
<comment type="caution">
    <text evidence="4">The sequence shown here is derived from an EMBL/GenBank/DDBJ whole genome shotgun (WGS) entry which is preliminary data.</text>
</comment>
<sequence>MDQSNALTIDFVKPEDFAKWLPHWKSYQVFYKVNLSDAITQATWERFFDEASPLHCIVARKGNEIVGFAHFLYHESTWSTENYCYLEDLFVSPDHRGLHTGKALIEFLTEDAKKHHCSKVYWHTQETNHTAQRLYDWIATKPGMIKYDIQLHNN</sequence>
<dbReference type="InterPro" id="IPR000182">
    <property type="entry name" value="GNAT_dom"/>
</dbReference>
<evidence type="ECO:0000256" key="1">
    <source>
        <dbReference type="ARBA" id="ARBA00022679"/>
    </source>
</evidence>
<evidence type="ECO:0000259" key="3">
    <source>
        <dbReference type="PROSITE" id="PS51186"/>
    </source>
</evidence>
<reference evidence="5" key="1">
    <citation type="journal article" date="2019" name="Int. J. Syst. Evol. Microbiol.">
        <title>The Global Catalogue of Microorganisms (GCM) 10K type strain sequencing project: providing services to taxonomists for standard genome sequencing and annotation.</title>
        <authorList>
            <consortium name="The Broad Institute Genomics Platform"/>
            <consortium name="The Broad Institute Genome Sequencing Center for Infectious Disease"/>
            <person name="Wu L."/>
            <person name="Ma J."/>
        </authorList>
    </citation>
    <scope>NUCLEOTIDE SEQUENCE [LARGE SCALE GENOMIC DNA]</scope>
    <source>
        <strain evidence="5">JCM 18424</strain>
    </source>
</reference>
<dbReference type="SUPFAM" id="SSF55729">
    <property type="entry name" value="Acyl-CoA N-acyltransferases (Nat)"/>
    <property type="match status" value="1"/>
</dbReference>
<dbReference type="Gene3D" id="3.40.630.30">
    <property type="match status" value="1"/>
</dbReference>
<evidence type="ECO:0000313" key="4">
    <source>
        <dbReference type="EMBL" id="GAA5098144.1"/>
    </source>
</evidence>
<keyword evidence="2" id="KW-0012">Acyltransferase</keyword>
<dbReference type="PANTHER" id="PTHR10545">
    <property type="entry name" value="DIAMINE N-ACETYLTRANSFERASE"/>
    <property type="match status" value="1"/>
</dbReference>
<dbReference type="Proteomes" id="UP001500631">
    <property type="component" value="Unassembled WGS sequence"/>
</dbReference>
<accession>A0ABP9MLP9</accession>
<gene>
    <name evidence="4" type="ORF">GCM10023338_10280</name>
</gene>
<dbReference type="Pfam" id="PF00583">
    <property type="entry name" value="Acetyltransf_1"/>
    <property type="match status" value="1"/>
</dbReference>
<feature type="domain" description="N-acetyltransferase" evidence="3">
    <location>
        <begin position="7"/>
        <end position="154"/>
    </location>
</feature>
<dbReference type="EMBL" id="BAABKE010000003">
    <property type="protein sequence ID" value="GAA5098144.1"/>
    <property type="molecule type" value="Genomic_DNA"/>
</dbReference>
<dbReference type="PROSITE" id="PS51186">
    <property type="entry name" value="GNAT"/>
    <property type="match status" value="1"/>
</dbReference>
<keyword evidence="5" id="KW-1185">Reference proteome</keyword>
<protein>
    <submittedName>
        <fullName evidence="4">GNAT family N-acetyltransferase</fullName>
    </submittedName>
</protein>
<evidence type="ECO:0000313" key="5">
    <source>
        <dbReference type="Proteomes" id="UP001500631"/>
    </source>
</evidence>
<dbReference type="InterPro" id="IPR016181">
    <property type="entry name" value="Acyl_CoA_acyltransferase"/>
</dbReference>
<organism evidence="4 5">
    <name type="scientific">Wohlfahrtiimonas larvae</name>
    <dbReference type="NCBI Taxonomy" id="1157986"/>
    <lineage>
        <taxon>Bacteria</taxon>
        <taxon>Pseudomonadati</taxon>
        <taxon>Pseudomonadota</taxon>
        <taxon>Gammaproteobacteria</taxon>
        <taxon>Cardiobacteriales</taxon>
        <taxon>Ignatzschineriaceae</taxon>
        <taxon>Wohlfahrtiimonas</taxon>
    </lineage>
</organism>